<dbReference type="OrthoDB" id="10578852at2759"/>
<organism evidence="2 3">
    <name type="scientific">Eragrostis curvula</name>
    <name type="common">weeping love grass</name>
    <dbReference type="NCBI Taxonomy" id="38414"/>
    <lineage>
        <taxon>Eukaryota</taxon>
        <taxon>Viridiplantae</taxon>
        <taxon>Streptophyta</taxon>
        <taxon>Embryophyta</taxon>
        <taxon>Tracheophyta</taxon>
        <taxon>Spermatophyta</taxon>
        <taxon>Magnoliopsida</taxon>
        <taxon>Liliopsida</taxon>
        <taxon>Poales</taxon>
        <taxon>Poaceae</taxon>
        <taxon>PACMAD clade</taxon>
        <taxon>Chloridoideae</taxon>
        <taxon>Eragrostideae</taxon>
        <taxon>Eragrostidinae</taxon>
        <taxon>Eragrostis</taxon>
    </lineage>
</organism>
<dbReference type="EMBL" id="RWGY01000031">
    <property type="protein sequence ID" value="TVU15787.1"/>
    <property type="molecule type" value="Genomic_DNA"/>
</dbReference>
<dbReference type="Proteomes" id="UP000324897">
    <property type="component" value="Unassembled WGS sequence"/>
</dbReference>
<feature type="region of interest" description="Disordered" evidence="1">
    <location>
        <begin position="1"/>
        <end position="37"/>
    </location>
</feature>
<comment type="caution">
    <text evidence="2">The sequence shown here is derived from an EMBL/GenBank/DDBJ whole genome shotgun (WGS) entry which is preliminary data.</text>
</comment>
<accession>A0A5J9TX71</accession>
<proteinExistence type="predicted"/>
<feature type="region of interest" description="Disordered" evidence="1">
    <location>
        <begin position="50"/>
        <end position="76"/>
    </location>
</feature>
<feature type="non-terminal residue" evidence="2">
    <location>
        <position position="1"/>
    </location>
</feature>
<dbReference type="AlphaFoldDB" id="A0A5J9TX71"/>
<protein>
    <submittedName>
        <fullName evidence="2">Uncharacterized protein</fullName>
    </submittedName>
</protein>
<reference evidence="2 3" key="1">
    <citation type="journal article" date="2019" name="Sci. Rep.">
        <title>A high-quality genome of Eragrostis curvula grass provides insights into Poaceae evolution and supports new strategies to enhance forage quality.</title>
        <authorList>
            <person name="Carballo J."/>
            <person name="Santos B.A.C.M."/>
            <person name="Zappacosta D."/>
            <person name="Garbus I."/>
            <person name="Selva J.P."/>
            <person name="Gallo C.A."/>
            <person name="Diaz A."/>
            <person name="Albertini E."/>
            <person name="Caccamo M."/>
            <person name="Echenique V."/>
        </authorList>
    </citation>
    <scope>NUCLEOTIDE SEQUENCE [LARGE SCALE GENOMIC DNA]</scope>
    <source>
        <strain evidence="3">cv. Victoria</strain>
        <tissue evidence="2">Leaf</tissue>
    </source>
</reference>
<name>A0A5J9TX71_9POAL</name>
<sequence length="177" mass="19313">MCCDSLADLQGTRGGSPPGPGLPRQSPSPRGDRRRRRSCALVAHQCSRFPTVSVGHGGNRQRPGRGRTTSRGGAVNRVGGIAPWRELFHSPSTSSWVHDDSAEGIPPSREFMLRLRKPSFSGIEPWKLLFDSCSLSRDVRLAVQDGMTPVKPPDERSSAVARWGNCSLQLTPCQLQN</sequence>
<keyword evidence="3" id="KW-1185">Reference proteome</keyword>
<evidence type="ECO:0000313" key="2">
    <source>
        <dbReference type="EMBL" id="TVU15787.1"/>
    </source>
</evidence>
<gene>
    <name evidence="2" type="ORF">EJB05_39325</name>
</gene>
<dbReference type="Gramene" id="TVU15787">
    <property type="protein sequence ID" value="TVU15787"/>
    <property type="gene ID" value="EJB05_39325"/>
</dbReference>
<evidence type="ECO:0000313" key="3">
    <source>
        <dbReference type="Proteomes" id="UP000324897"/>
    </source>
</evidence>
<evidence type="ECO:0000256" key="1">
    <source>
        <dbReference type="SAM" id="MobiDB-lite"/>
    </source>
</evidence>